<dbReference type="EMBL" id="JAPWTJ010000389">
    <property type="protein sequence ID" value="KAJ8978934.1"/>
    <property type="molecule type" value="Genomic_DNA"/>
</dbReference>
<evidence type="ECO:0000313" key="2">
    <source>
        <dbReference type="Proteomes" id="UP001162164"/>
    </source>
</evidence>
<comment type="caution">
    <text evidence="1">The sequence shown here is derived from an EMBL/GenBank/DDBJ whole genome shotgun (WGS) entry which is preliminary data.</text>
</comment>
<proteinExistence type="predicted"/>
<keyword evidence="2" id="KW-1185">Reference proteome</keyword>
<gene>
    <name evidence="1" type="ORF">NQ317_002995</name>
</gene>
<dbReference type="Proteomes" id="UP001162164">
    <property type="component" value="Unassembled WGS sequence"/>
</dbReference>
<organism evidence="1 2">
    <name type="scientific">Molorchus minor</name>
    <dbReference type="NCBI Taxonomy" id="1323400"/>
    <lineage>
        <taxon>Eukaryota</taxon>
        <taxon>Metazoa</taxon>
        <taxon>Ecdysozoa</taxon>
        <taxon>Arthropoda</taxon>
        <taxon>Hexapoda</taxon>
        <taxon>Insecta</taxon>
        <taxon>Pterygota</taxon>
        <taxon>Neoptera</taxon>
        <taxon>Endopterygota</taxon>
        <taxon>Coleoptera</taxon>
        <taxon>Polyphaga</taxon>
        <taxon>Cucujiformia</taxon>
        <taxon>Chrysomeloidea</taxon>
        <taxon>Cerambycidae</taxon>
        <taxon>Lamiinae</taxon>
        <taxon>Monochamini</taxon>
        <taxon>Molorchus</taxon>
    </lineage>
</organism>
<evidence type="ECO:0000313" key="1">
    <source>
        <dbReference type="EMBL" id="KAJ8978934.1"/>
    </source>
</evidence>
<protein>
    <submittedName>
        <fullName evidence="1">Uncharacterized protein</fullName>
    </submittedName>
</protein>
<dbReference type="PROSITE" id="PS51257">
    <property type="entry name" value="PROKAR_LIPOPROTEIN"/>
    <property type="match status" value="1"/>
</dbReference>
<accession>A0ABQ9JL54</accession>
<name>A0ABQ9JL54_9CUCU</name>
<sequence>MSELAVRLCANYFVGSACLRTGRVGDVTASYRRLLFKVIHEIYEQINTRLEILKTSNIWTSKPFPETAFQSLIHDYGKHFDIPALHSELTVIYTTADIGNFINDCMKPTVKTSAETLQTSVNNPSY</sequence>
<reference evidence="1" key="1">
    <citation type="journal article" date="2023" name="Insect Mol. Biol.">
        <title>Genome sequencing provides insights into the evolution of gene families encoding plant cell wall-degrading enzymes in longhorned beetles.</title>
        <authorList>
            <person name="Shin N.R."/>
            <person name="Okamura Y."/>
            <person name="Kirsch R."/>
            <person name="Pauchet Y."/>
        </authorList>
    </citation>
    <scope>NUCLEOTIDE SEQUENCE</scope>
    <source>
        <strain evidence="1">MMC_N1</strain>
    </source>
</reference>